<name>A0A939JV14_9BACT</name>
<accession>A0A939JV14</accession>
<keyword evidence="4" id="KW-1185">Reference proteome</keyword>
<dbReference type="Proteomes" id="UP000664795">
    <property type="component" value="Unassembled WGS sequence"/>
</dbReference>
<dbReference type="InterPro" id="IPR023346">
    <property type="entry name" value="Lysozyme-like_dom_sf"/>
</dbReference>
<keyword evidence="1" id="KW-1133">Transmembrane helix</keyword>
<organism evidence="3 4">
    <name type="scientific">Fibrella aquatilis</name>
    <dbReference type="NCBI Taxonomy" id="2817059"/>
    <lineage>
        <taxon>Bacteria</taxon>
        <taxon>Pseudomonadati</taxon>
        <taxon>Bacteroidota</taxon>
        <taxon>Cytophagia</taxon>
        <taxon>Cytophagales</taxon>
        <taxon>Spirosomataceae</taxon>
        <taxon>Fibrella</taxon>
    </lineage>
</organism>
<dbReference type="SUPFAM" id="SSF53955">
    <property type="entry name" value="Lysozyme-like"/>
    <property type="match status" value="1"/>
</dbReference>
<dbReference type="AlphaFoldDB" id="A0A939JV14"/>
<comment type="caution">
    <text evidence="3">The sequence shown here is derived from an EMBL/GenBank/DDBJ whole genome shotgun (WGS) entry which is preliminary data.</text>
</comment>
<dbReference type="EMBL" id="JAFMYU010000003">
    <property type="protein sequence ID" value="MBO0930367.1"/>
    <property type="molecule type" value="Genomic_DNA"/>
</dbReference>
<dbReference type="Pfam" id="PF01464">
    <property type="entry name" value="SLT"/>
    <property type="match status" value="1"/>
</dbReference>
<evidence type="ECO:0000259" key="2">
    <source>
        <dbReference type="Pfam" id="PF01464"/>
    </source>
</evidence>
<reference evidence="3 4" key="1">
    <citation type="submission" date="2021-03" db="EMBL/GenBank/DDBJ databases">
        <title>Fibrella sp. HMF5036 genome sequencing and assembly.</title>
        <authorList>
            <person name="Kang H."/>
            <person name="Kim H."/>
            <person name="Bae S."/>
            <person name="Joh K."/>
        </authorList>
    </citation>
    <scope>NUCLEOTIDE SEQUENCE [LARGE SCALE GENOMIC DNA]</scope>
    <source>
        <strain evidence="3 4">HMF5036</strain>
    </source>
</reference>
<keyword evidence="1" id="KW-0812">Transmembrane</keyword>
<gene>
    <name evidence="3" type="ORF">J2I48_05135</name>
</gene>
<dbReference type="Gene3D" id="1.10.530.10">
    <property type="match status" value="1"/>
</dbReference>
<proteinExistence type="predicted"/>
<keyword evidence="1" id="KW-0472">Membrane</keyword>
<feature type="transmembrane region" description="Helical" evidence="1">
    <location>
        <begin position="204"/>
        <end position="223"/>
    </location>
</feature>
<sequence>MLLESKIPAAERAAFVAKVKGVATALAVDPDWLMATMWVESRLNPKAYNSGGGASGLIQFMPGTAVGLGTTTAAIRQMTRLRQLDFVLKYLKPYKGKMTSAFQVYVAVHFPKQLGAPLSEVWYAKTGNAFSRKCYAGNKDIDIKWGNNDGAVSGADVQAFFYGSLRGILAPPTTPTVPETKLVPETPDETPPAFTPTPYNQRGFPWLVVSLVVVGITLAIVLLKKPALLRLGR</sequence>
<dbReference type="RefSeq" id="WP_207334332.1">
    <property type="nucleotide sequence ID" value="NZ_JAFMYU010000003.1"/>
</dbReference>
<evidence type="ECO:0000256" key="1">
    <source>
        <dbReference type="SAM" id="Phobius"/>
    </source>
</evidence>
<evidence type="ECO:0000313" key="3">
    <source>
        <dbReference type="EMBL" id="MBO0930367.1"/>
    </source>
</evidence>
<feature type="domain" description="Transglycosylase SLT" evidence="2">
    <location>
        <begin position="24"/>
        <end position="71"/>
    </location>
</feature>
<dbReference type="InterPro" id="IPR008258">
    <property type="entry name" value="Transglycosylase_SLT_dom_1"/>
</dbReference>
<protein>
    <submittedName>
        <fullName evidence="3">Transglycosylase SLT domain-containing protein</fullName>
    </submittedName>
</protein>
<evidence type="ECO:0000313" key="4">
    <source>
        <dbReference type="Proteomes" id="UP000664795"/>
    </source>
</evidence>